<reference evidence="2" key="1">
    <citation type="journal article" date="2013" name="Ind. Biotechnol.">
        <title>Comparative genomics analysis of Trichoderma reesei strains.</title>
        <authorList>
            <person name="Koike H."/>
            <person name="Aerts A."/>
            <person name="LaButti K."/>
            <person name="Grigoriev I.V."/>
            <person name="Baker S.E."/>
        </authorList>
    </citation>
    <scope>NUCLEOTIDE SEQUENCE [LARGE SCALE GENOMIC DNA]</scope>
    <source>
        <strain evidence="2">ATCC 56765 / BCRC 32924 / NRRL 11460 / Rut C-30</strain>
    </source>
</reference>
<accession>A0A024RZY9</accession>
<gene>
    <name evidence="1" type="ORF">M419DRAFT_125190</name>
</gene>
<evidence type="ECO:0000313" key="1">
    <source>
        <dbReference type="EMBL" id="ETR97740.1"/>
    </source>
</evidence>
<sequence length="80" mass="9066">MFQSLQTVGQIHPAADQSWFRDHQMARVRLRSISITFNVERARLHHAFVVSRQAAATDCLPARPPEAVMTGLPISIFPQR</sequence>
<dbReference type="Proteomes" id="UP000024376">
    <property type="component" value="Unassembled WGS sequence"/>
</dbReference>
<protein>
    <submittedName>
        <fullName evidence="1">Uncharacterized protein</fullName>
    </submittedName>
</protein>
<organism evidence="1 2">
    <name type="scientific">Hypocrea jecorina (strain ATCC 56765 / BCRC 32924 / NRRL 11460 / Rut C-30)</name>
    <name type="common">Trichoderma reesei</name>
    <dbReference type="NCBI Taxonomy" id="1344414"/>
    <lineage>
        <taxon>Eukaryota</taxon>
        <taxon>Fungi</taxon>
        <taxon>Dikarya</taxon>
        <taxon>Ascomycota</taxon>
        <taxon>Pezizomycotina</taxon>
        <taxon>Sordariomycetes</taxon>
        <taxon>Hypocreomycetidae</taxon>
        <taxon>Hypocreales</taxon>
        <taxon>Hypocreaceae</taxon>
        <taxon>Trichoderma</taxon>
    </lineage>
</organism>
<proteinExistence type="predicted"/>
<name>A0A024RZY9_HYPJR</name>
<dbReference type="HOGENOM" id="CLU_2591497_0_0_1"/>
<dbReference type="AlphaFoldDB" id="A0A024RZY9"/>
<dbReference type="KEGG" id="trr:M419DRAFT_125190"/>
<evidence type="ECO:0000313" key="2">
    <source>
        <dbReference type="Proteomes" id="UP000024376"/>
    </source>
</evidence>
<dbReference type="EMBL" id="KI911168">
    <property type="protein sequence ID" value="ETR97740.1"/>
    <property type="molecule type" value="Genomic_DNA"/>
</dbReference>